<accession>A0ABV3AED7</accession>
<feature type="transmembrane region" description="Helical" evidence="1">
    <location>
        <begin position="221"/>
        <end position="242"/>
    </location>
</feature>
<dbReference type="RefSeq" id="WP_234337865.1">
    <property type="nucleotide sequence ID" value="NZ_JBEXDP010000024.1"/>
</dbReference>
<keyword evidence="1" id="KW-0472">Membrane</keyword>
<dbReference type="Proteomes" id="UP001551011">
    <property type="component" value="Unassembled WGS sequence"/>
</dbReference>
<organism evidence="2 3">
    <name type="scientific">Streptomyces flaveolus</name>
    <dbReference type="NCBI Taxonomy" id="67297"/>
    <lineage>
        <taxon>Bacteria</taxon>
        <taxon>Bacillati</taxon>
        <taxon>Actinomycetota</taxon>
        <taxon>Actinomycetes</taxon>
        <taxon>Kitasatosporales</taxon>
        <taxon>Streptomycetaceae</taxon>
        <taxon>Streptomyces</taxon>
    </lineage>
</organism>
<proteinExistence type="predicted"/>
<sequence length="259" mass="27554">MSSERVWAYAETARVGLRDHLAANPWRLSVLTSWPRGVLQCLLYTLLGAVGTRGGESFAFVGAVALAVAPPASVGVATVLLTDRTMGTYTRLRLGRLPTVVVLGLRSLPWLAEAMITMVLSAVCVGALIGQLPLGVRLLALWPVFLLMVTTSMAAALALTILGVGHDLEIMLGNSLVYLIIAAGGIVGSAARVPWLDDLGVVLPVRNGLLALRALLAGRPWQGHLLAEIAVGAAWAVAAWLAHRWHEKRARHDGRNAFD</sequence>
<reference evidence="2 3" key="1">
    <citation type="submission" date="2024-06" db="EMBL/GenBank/DDBJ databases">
        <title>The Natural Products Discovery Center: Release of the First 8490 Sequenced Strains for Exploring Actinobacteria Biosynthetic Diversity.</title>
        <authorList>
            <person name="Kalkreuter E."/>
            <person name="Kautsar S.A."/>
            <person name="Yang D."/>
            <person name="Bader C.D."/>
            <person name="Teijaro C.N."/>
            <person name="Fluegel L."/>
            <person name="Davis C.M."/>
            <person name="Simpson J.R."/>
            <person name="Lauterbach L."/>
            <person name="Steele A.D."/>
            <person name="Gui C."/>
            <person name="Meng S."/>
            <person name="Li G."/>
            <person name="Viehrig K."/>
            <person name="Ye F."/>
            <person name="Su P."/>
            <person name="Kiefer A.F."/>
            <person name="Nichols A."/>
            <person name="Cepeda A.J."/>
            <person name="Yan W."/>
            <person name="Fan B."/>
            <person name="Jiang Y."/>
            <person name="Adhikari A."/>
            <person name="Zheng C.-J."/>
            <person name="Schuster L."/>
            <person name="Cowan T.M."/>
            <person name="Smanski M.J."/>
            <person name="Chevrette M.G."/>
            <person name="De Carvalho L.P.S."/>
            <person name="Shen B."/>
        </authorList>
    </citation>
    <scope>NUCLEOTIDE SEQUENCE [LARGE SCALE GENOMIC DNA]</scope>
    <source>
        <strain evidence="2 3">NPDC020594</strain>
    </source>
</reference>
<evidence type="ECO:0000313" key="2">
    <source>
        <dbReference type="EMBL" id="MEU5710330.1"/>
    </source>
</evidence>
<feature type="transmembrane region" description="Helical" evidence="1">
    <location>
        <begin position="141"/>
        <end position="164"/>
    </location>
</feature>
<keyword evidence="1" id="KW-1133">Transmembrane helix</keyword>
<gene>
    <name evidence="2" type="ORF">AB0H04_26220</name>
</gene>
<dbReference type="EMBL" id="JBFAEG010000019">
    <property type="protein sequence ID" value="MEU5710330.1"/>
    <property type="molecule type" value="Genomic_DNA"/>
</dbReference>
<feature type="transmembrane region" description="Helical" evidence="1">
    <location>
        <begin position="176"/>
        <end position="195"/>
    </location>
</feature>
<keyword evidence="1" id="KW-0812">Transmembrane</keyword>
<feature type="transmembrane region" description="Helical" evidence="1">
    <location>
        <begin position="58"/>
        <end position="82"/>
    </location>
</feature>
<protein>
    <submittedName>
        <fullName evidence="2">Uncharacterized protein</fullName>
    </submittedName>
</protein>
<evidence type="ECO:0000256" key="1">
    <source>
        <dbReference type="SAM" id="Phobius"/>
    </source>
</evidence>
<keyword evidence="3" id="KW-1185">Reference proteome</keyword>
<evidence type="ECO:0000313" key="3">
    <source>
        <dbReference type="Proteomes" id="UP001551011"/>
    </source>
</evidence>
<feature type="transmembrane region" description="Helical" evidence="1">
    <location>
        <begin position="103"/>
        <end position="129"/>
    </location>
</feature>
<comment type="caution">
    <text evidence="2">The sequence shown here is derived from an EMBL/GenBank/DDBJ whole genome shotgun (WGS) entry which is preliminary data.</text>
</comment>
<name>A0ABV3AED7_9ACTN</name>